<dbReference type="Pfam" id="PF04777">
    <property type="entry name" value="Evr1_Alr"/>
    <property type="match status" value="1"/>
</dbReference>
<evidence type="ECO:0000256" key="2">
    <source>
        <dbReference type="ARBA" id="ARBA00022630"/>
    </source>
</evidence>
<dbReference type="PANTHER" id="PTHR22897">
    <property type="entry name" value="QUIESCIN Q6-RELATED SULFHYDRYL OXIDASE"/>
    <property type="match status" value="1"/>
</dbReference>
<keyword evidence="11" id="KW-1185">Reference proteome</keyword>
<gene>
    <name evidence="10" type="ORF">MNOR_LOCUS18222</name>
</gene>
<organism evidence="10 11">
    <name type="scientific">Meganyctiphanes norvegica</name>
    <name type="common">Northern krill</name>
    <name type="synonym">Thysanopoda norvegica</name>
    <dbReference type="NCBI Taxonomy" id="48144"/>
    <lineage>
        <taxon>Eukaryota</taxon>
        <taxon>Metazoa</taxon>
        <taxon>Ecdysozoa</taxon>
        <taxon>Arthropoda</taxon>
        <taxon>Crustacea</taxon>
        <taxon>Multicrustacea</taxon>
        <taxon>Malacostraca</taxon>
        <taxon>Eumalacostraca</taxon>
        <taxon>Eucarida</taxon>
        <taxon>Euphausiacea</taxon>
        <taxon>Euphausiidae</taxon>
        <taxon>Meganyctiphanes</taxon>
    </lineage>
</organism>
<feature type="signal peptide" evidence="8">
    <location>
        <begin position="1"/>
        <end position="21"/>
    </location>
</feature>
<accession>A0AAV2QY38</accession>
<proteinExistence type="predicted"/>
<evidence type="ECO:0000313" key="10">
    <source>
        <dbReference type="EMBL" id="CAL4105976.1"/>
    </source>
</evidence>
<dbReference type="GO" id="GO:0003756">
    <property type="term" value="F:protein disulfide isomerase activity"/>
    <property type="evidence" value="ECO:0007669"/>
    <property type="project" value="TreeGrafter"/>
</dbReference>
<dbReference type="GO" id="GO:0006457">
    <property type="term" value="P:protein folding"/>
    <property type="evidence" value="ECO:0007669"/>
    <property type="project" value="TreeGrafter"/>
</dbReference>
<dbReference type="GO" id="GO:0005615">
    <property type="term" value="C:extracellular space"/>
    <property type="evidence" value="ECO:0007669"/>
    <property type="project" value="TreeGrafter"/>
</dbReference>
<feature type="chain" id="PRO_5043898340" description="Sulfhydryl oxidase" evidence="8">
    <location>
        <begin position="22"/>
        <end position="462"/>
    </location>
</feature>
<dbReference type="PROSITE" id="PS51324">
    <property type="entry name" value="ERV_ALR"/>
    <property type="match status" value="1"/>
</dbReference>
<dbReference type="GO" id="GO:0000139">
    <property type="term" value="C:Golgi membrane"/>
    <property type="evidence" value="ECO:0007669"/>
    <property type="project" value="TreeGrafter"/>
</dbReference>
<evidence type="ECO:0000256" key="7">
    <source>
        <dbReference type="RuleBase" id="RU371123"/>
    </source>
</evidence>
<dbReference type="PANTHER" id="PTHR22897:SF8">
    <property type="entry name" value="SULFHYDRYL OXIDASE"/>
    <property type="match status" value="1"/>
</dbReference>
<name>A0AAV2QY38_MEGNR</name>
<dbReference type="InterPro" id="IPR036774">
    <property type="entry name" value="ERV/ALR_sulphydryl_oxid_sf"/>
</dbReference>
<protein>
    <recommendedName>
        <fullName evidence="7">Sulfhydryl oxidase</fullName>
        <ecNumber evidence="7">1.8.3.2</ecNumber>
    </recommendedName>
</protein>
<comment type="caution">
    <text evidence="10">The sequence shown here is derived from an EMBL/GenBank/DDBJ whole genome shotgun (WGS) entry which is preliminary data.</text>
</comment>
<feature type="domain" description="ERV/ALR sulfhydryl oxidase" evidence="9">
    <location>
        <begin position="265"/>
        <end position="380"/>
    </location>
</feature>
<keyword evidence="2 7" id="KW-0285">Flavoprotein</keyword>
<comment type="catalytic activity">
    <reaction evidence="7">
        <text>2 R'C(R)SH + O2 = R'C(R)S-S(R)CR' + H2O2</text>
        <dbReference type="Rhea" id="RHEA:17357"/>
        <dbReference type="ChEBI" id="CHEBI:15379"/>
        <dbReference type="ChEBI" id="CHEBI:16240"/>
        <dbReference type="ChEBI" id="CHEBI:16520"/>
        <dbReference type="ChEBI" id="CHEBI:17412"/>
        <dbReference type="EC" id="1.8.3.2"/>
    </reaction>
</comment>
<evidence type="ECO:0000256" key="6">
    <source>
        <dbReference type="ARBA" id="ARBA00023157"/>
    </source>
</evidence>
<dbReference type="InterPro" id="IPR039798">
    <property type="entry name" value="Sulfhydryl_oxidase"/>
</dbReference>
<dbReference type="GO" id="GO:0016971">
    <property type="term" value="F:flavin-dependent sulfhydryl oxidase activity"/>
    <property type="evidence" value="ECO:0007669"/>
    <property type="project" value="InterPro"/>
</dbReference>
<keyword evidence="3 8" id="KW-0732">Signal</keyword>
<reference evidence="10 11" key="1">
    <citation type="submission" date="2024-05" db="EMBL/GenBank/DDBJ databases">
        <authorList>
            <person name="Wallberg A."/>
        </authorList>
    </citation>
    <scope>NUCLEOTIDE SEQUENCE [LARGE SCALE GENOMIC DNA]</scope>
</reference>
<keyword evidence="6" id="KW-1015">Disulfide bond</keyword>
<dbReference type="SUPFAM" id="SSF69000">
    <property type="entry name" value="FAD-dependent thiol oxidase"/>
    <property type="match status" value="1"/>
</dbReference>
<evidence type="ECO:0000256" key="1">
    <source>
        <dbReference type="ARBA" id="ARBA00001974"/>
    </source>
</evidence>
<evidence type="ECO:0000256" key="5">
    <source>
        <dbReference type="ARBA" id="ARBA00023002"/>
    </source>
</evidence>
<keyword evidence="5 7" id="KW-0560">Oxidoreductase</keyword>
<dbReference type="EMBL" id="CAXKWB010012923">
    <property type="protein sequence ID" value="CAL4105976.1"/>
    <property type="molecule type" value="Genomic_DNA"/>
</dbReference>
<evidence type="ECO:0000313" key="11">
    <source>
        <dbReference type="Proteomes" id="UP001497623"/>
    </source>
</evidence>
<dbReference type="InterPro" id="IPR017905">
    <property type="entry name" value="ERV/ALR_sulphydryl_oxidase"/>
</dbReference>
<evidence type="ECO:0000259" key="9">
    <source>
        <dbReference type="PROSITE" id="PS51324"/>
    </source>
</evidence>
<dbReference type="EC" id="1.8.3.2" evidence="7"/>
<keyword evidence="4 7" id="KW-0274">FAD</keyword>
<evidence type="ECO:0000256" key="3">
    <source>
        <dbReference type="ARBA" id="ARBA00022729"/>
    </source>
</evidence>
<evidence type="ECO:0000256" key="8">
    <source>
        <dbReference type="SAM" id="SignalP"/>
    </source>
</evidence>
<dbReference type="Gene3D" id="1.20.120.310">
    <property type="entry name" value="ERV/ALR sulfhydryl oxidase domain"/>
    <property type="match status" value="1"/>
</dbReference>
<evidence type="ECO:0000256" key="4">
    <source>
        <dbReference type="ARBA" id="ARBA00022827"/>
    </source>
</evidence>
<dbReference type="AlphaFoldDB" id="A0AAV2QY38"/>
<dbReference type="Proteomes" id="UP001497623">
    <property type="component" value="Unassembled WGS sequence"/>
</dbReference>
<sequence>MAKMKILAVIVSIIAVLDVNCNDLPNGSEDHDSAFGLVIGVDSKDQDRPLNKVNVDGEDGPQSIVFPVGDKQLNEEKNEPKGSKFQSTQDLCSEMHGECVDPREKCSHWQAMRIFIWSLPNITKKYCAISAPHRRPACCAPSGQVFTVDIENGLAFIFDNTLIYNTWEPPNTTTTRVLVDYTDPLVRGNLIVFLVILNKYLKAPNHIHDHTKKFISAVGDYVQRHSTFTAKELQRKFIELQSKGAAFLSAWQPSVSCHNINPIDCYANAWIASCGFWNMFHTMTVSAAEANAAHPLEVIYAIRGFMHNFFFCFECRHHFLGIYEQTIDTYGDNTVNTTDKAILWLWCTHNTVNQAWRQEPDNYWPPHPTFPPPLACPDCWTESPGAEYTNCPKLFCQGNQGPDDCFRAQSVVHKDPFQRIYYNFSMPDVLTYLKHVYSVSSPLNPDPINKKLIINDNIKCPR</sequence>
<comment type="cofactor">
    <cofactor evidence="1 7">
        <name>FAD</name>
        <dbReference type="ChEBI" id="CHEBI:57692"/>
    </cofactor>
</comment>